<dbReference type="HOGENOM" id="CLU_082810_0_0_1"/>
<dbReference type="PROSITE" id="PS50097">
    <property type="entry name" value="BTB"/>
    <property type="match status" value="1"/>
</dbReference>
<dbReference type="SMART" id="SM00225">
    <property type="entry name" value="BTB"/>
    <property type="match status" value="1"/>
</dbReference>
<evidence type="ECO:0000259" key="1">
    <source>
        <dbReference type="PROSITE" id="PS50097"/>
    </source>
</evidence>
<dbReference type="Gene3D" id="3.30.710.10">
    <property type="entry name" value="Potassium Channel Kv1.1, Chain A"/>
    <property type="match status" value="1"/>
</dbReference>
<dbReference type="EMBL" id="JEMT01024154">
    <property type="protein sequence ID" value="EXX63067.1"/>
    <property type="molecule type" value="Genomic_DNA"/>
</dbReference>
<reference evidence="2 3" key="1">
    <citation type="submission" date="2014-02" db="EMBL/GenBank/DDBJ databases">
        <title>Single nucleus genome sequencing reveals high similarity among nuclei of an endomycorrhizal fungus.</title>
        <authorList>
            <person name="Lin K."/>
            <person name="Geurts R."/>
            <person name="Zhang Z."/>
            <person name="Limpens E."/>
            <person name="Saunders D.G."/>
            <person name="Mu D."/>
            <person name="Pang E."/>
            <person name="Cao H."/>
            <person name="Cha H."/>
            <person name="Lin T."/>
            <person name="Zhou Q."/>
            <person name="Shang Y."/>
            <person name="Li Y."/>
            <person name="Ivanov S."/>
            <person name="Sharma T."/>
            <person name="Velzen R.V."/>
            <person name="Ruijter N.D."/>
            <person name="Aanen D.K."/>
            <person name="Win J."/>
            <person name="Kamoun S."/>
            <person name="Bisseling T."/>
            <person name="Huang S."/>
        </authorList>
    </citation>
    <scope>NUCLEOTIDE SEQUENCE [LARGE SCALE GENOMIC DNA]</scope>
    <source>
        <strain evidence="3">DAOM197198w</strain>
    </source>
</reference>
<proteinExistence type="predicted"/>
<protein>
    <recommendedName>
        <fullName evidence="1">BTB domain-containing protein</fullName>
    </recommendedName>
</protein>
<dbReference type="Proteomes" id="UP000022910">
    <property type="component" value="Unassembled WGS sequence"/>
</dbReference>
<dbReference type="Pfam" id="PF00651">
    <property type="entry name" value="BTB"/>
    <property type="match status" value="1"/>
</dbReference>
<accession>A0A015J0K6</accession>
<dbReference type="InterPro" id="IPR011333">
    <property type="entry name" value="SKP1/BTB/POZ_sf"/>
</dbReference>
<dbReference type="PANTHER" id="PTHR22744">
    <property type="entry name" value="HELIX LOOP HELIX PROTEIN 21-RELATED"/>
    <property type="match status" value="1"/>
</dbReference>
<evidence type="ECO:0000313" key="3">
    <source>
        <dbReference type="Proteomes" id="UP000022910"/>
    </source>
</evidence>
<sequence length="274" mass="32059">MDKYIKHTVHYYTDGDIILQVKNIHFLVHKTFLSLASEFFKGLFACETPSSNKTIKVIGDSSKESSIPIFEMIGENLDSIENMLSFIYPNTILNVDWKNVENLLRLSDKFIIGKLINSCGVFLQEHFTEKVLTSFILADKYLLPTSFKETSKLIIDDIIKYEYDEDFKLISKRTQERLAHSHHIYYLELNKLNKSNNSDLFSSMNSSDIVSEICTFPIPKPSFTREKIFEILRNNRKFSNKEYVQNFKRYLGKFEKLINASANTNDYYPFIELE</sequence>
<gene>
    <name evidence="2" type="ORF">RirG_155850</name>
</gene>
<name>A0A015J0K6_RHIIW</name>
<comment type="caution">
    <text evidence="2">The sequence shown here is derived from an EMBL/GenBank/DDBJ whole genome shotgun (WGS) entry which is preliminary data.</text>
</comment>
<organism evidence="2 3">
    <name type="scientific">Rhizophagus irregularis (strain DAOM 197198w)</name>
    <name type="common">Glomus intraradices</name>
    <dbReference type="NCBI Taxonomy" id="1432141"/>
    <lineage>
        <taxon>Eukaryota</taxon>
        <taxon>Fungi</taxon>
        <taxon>Fungi incertae sedis</taxon>
        <taxon>Mucoromycota</taxon>
        <taxon>Glomeromycotina</taxon>
        <taxon>Glomeromycetes</taxon>
        <taxon>Glomerales</taxon>
        <taxon>Glomeraceae</taxon>
        <taxon>Rhizophagus</taxon>
    </lineage>
</organism>
<dbReference type="SMR" id="A0A015J0K6"/>
<dbReference type="AlphaFoldDB" id="A0A015J0K6"/>
<keyword evidence="3" id="KW-1185">Reference proteome</keyword>
<dbReference type="OrthoDB" id="3027208at2759"/>
<dbReference type="CDD" id="cd18186">
    <property type="entry name" value="BTB_POZ_ZBTB_KLHL-like"/>
    <property type="match status" value="1"/>
</dbReference>
<evidence type="ECO:0000313" key="2">
    <source>
        <dbReference type="EMBL" id="EXX63067.1"/>
    </source>
</evidence>
<dbReference type="PANTHER" id="PTHR22744:SF17">
    <property type="entry name" value="BTB DOMAIN-CONTAINING PROTEIN"/>
    <property type="match status" value="1"/>
</dbReference>
<dbReference type="SUPFAM" id="SSF54695">
    <property type="entry name" value="POZ domain"/>
    <property type="match status" value="1"/>
</dbReference>
<dbReference type="InterPro" id="IPR000210">
    <property type="entry name" value="BTB/POZ_dom"/>
</dbReference>
<feature type="domain" description="BTB" evidence="1">
    <location>
        <begin position="15"/>
        <end position="92"/>
    </location>
</feature>